<dbReference type="EMBL" id="UINC01027948">
    <property type="protein sequence ID" value="SVB08070.1"/>
    <property type="molecule type" value="Genomic_DNA"/>
</dbReference>
<dbReference type="AlphaFoldDB" id="A0A382B2N3"/>
<feature type="non-terminal residue" evidence="1">
    <location>
        <position position="48"/>
    </location>
</feature>
<reference evidence="1" key="1">
    <citation type="submission" date="2018-05" db="EMBL/GenBank/DDBJ databases">
        <authorList>
            <person name="Lanie J.A."/>
            <person name="Ng W.-L."/>
            <person name="Kazmierczak K.M."/>
            <person name="Andrzejewski T.M."/>
            <person name="Davidsen T.M."/>
            <person name="Wayne K.J."/>
            <person name="Tettelin H."/>
            <person name="Glass J.I."/>
            <person name="Rusch D."/>
            <person name="Podicherti R."/>
            <person name="Tsui H.-C.T."/>
            <person name="Winkler M.E."/>
        </authorList>
    </citation>
    <scope>NUCLEOTIDE SEQUENCE</scope>
</reference>
<protein>
    <submittedName>
        <fullName evidence="1">Uncharacterized protein</fullName>
    </submittedName>
</protein>
<gene>
    <name evidence="1" type="ORF">METZ01_LOCUS160924</name>
</gene>
<accession>A0A382B2N3</accession>
<organism evidence="1">
    <name type="scientific">marine metagenome</name>
    <dbReference type="NCBI Taxonomy" id="408172"/>
    <lineage>
        <taxon>unclassified sequences</taxon>
        <taxon>metagenomes</taxon>
        <taxon>ecological metagenomes</taxon>
    </lineage>
</organism>
<proteinExistence type="predicted"/>
<name>A0A382B2N3_9ZZZZ</name>
<evidence type="ECO:0000313" key="1">
    <source>
        <dbReference type="EMBL" id="SVB08070.1"/>
    </source>
</evidence>
<sequence length="48" mass="5218">MDAEAIKEKANSADENITFTDDACEALTQVPDFAMDMAINHMVNAAKD</sequence>